<accession>A0ABU4UEN4</accession>
<sequence length="200" mass="22232">MSEEHGNYNWIYKRLADDPSDMVGALAYVIYKRQKIAYIQAYADEHGGQEPDDDALKSFNIATDTEIAAAGFRAQAEVILDKFLDQVLAGQLEQMQQELQESTLATTSRTVETNVRNDIESSKQLIQSEISKVLGNLTERKGVSGWLRDLGTNFLVNLLTVIVIGMAVVGYGAFDTFNTFLKQAIENKGKPAIPSEHDKQ</sequence>
<evidence type="ECO:0000256" key="1">
    <source>
        <dbReference type="SAM" id="Phobius"/>
    </source>
</evidence>
<gene>
    <name evidence="2" type="ORF">QLH52_11360</name>
</gene>
<dbReference type="RefSeq" id="WP_319961615.1">
    <property type="nucleotide sequence ID" value="NZ_JAXARY010000009.1"/>
</dbReference>
<protein>
    <submittedName>
        <fullName evidence="2">Uncharacterized protein</fullName>
    </submittedName>
</protein>
<keyword evidence="1" id="KW-1133">Transmembrane helix</keyword>
<reference evidence="2 3" key="1">
    <citation type="submission" date="2023-11" db="EMBL/GenBank/DDBJ databases">
        <authorList>
            <person name="Ouyang M.-Y."/>
        </authorList>
    </citation>
    <scope>NUCLEOTIDE SEQUENCE [LARGE SCALE GENOMIC DNA]</scope>
    <source>
        <strain evidence="2 3">OY6</strain>
    </source>
</reference>
<proteinExistence type="predicted"/>
<keyword evidence="1" id="KW-0472">Membrane</keyword>
<dbReference type="EMBL" id="JAXARY010000009">
    <property type="protein sequence ID" value="MDX8127881.1"/>
    <property type="molecule type" value="Genomic_DNA"/>
</dbReference>
<comment type="caution">
    <text evidence="2">The sequence shown here is derived from an EMBL/GenBank/DDBJ whole genome shotgun (WGS) entry which is preliminary data.</text>
</comment>
<keyword evidence="3" id="KW-1185">Reference proteome</keyword>
<dbReference type="Proteomes" id="UP001284537">
    <property type="component" value="Unassembled WGS sequence"/>
</dbReference>
<name>A0ABU4UEN4_9GAMM</name>
<keyword evidence="1" id="KW-0812">Transmembrane</keyword>
<feature type="transmembrane region" description="Helical" evidence="1">
    <location>
        <begin position="154"/>
        <end position="174"/>
    </location>
</feature>
<evidence type="ECO:0000313" key="2">
    <source>
        <dbReference type="EMBL" id="MDX8127881.1"/>
    </source>
</evidence>
<evidence type="ECO:0000313" key="3">
    <source>
        <dbReference type="Proteomes" id="UP001284537"/>
    </source>
</evidence>
<organism evidence="2 3">
    <name type="scientific">Methylomonas defluvii</name>
    <dbReference type="NCBI Taxonomy" id="3045149"/>
    <lineage>
        <taxon>Bacteria</taxon>
        <taxon>Pseudomonadati</taxon>
        <taxon>Pseudomonadota</taxon>
        <taxon>Gammaproteobacteria</taxon>
        <taxon>Methylococcales</taxon>
        <taxon>Methylococcaceae</taxon>
        <taxon>Methylomonas</taxon>
    </lineage>
</organism>